<dbReference type="Proteomes" id="UP000566711">
    <property type="component" value="Unassembled WGS sequence"/>
</dbReference>
<dbReference type="AlphaFoldDB" id="A0A7W2EDE5"/>
<dbReference type="InterPro" id="IPR012338">
    <property type="entry name" value="Beta-lactam/transpept-like"/>
</dbReference>
<evidence type="ECO:0000256" key="1">
    <source>
        <dbReference type="SAM" id="MobiDB-lite"/>
    </source>
</evidence>
<keyword evidence="4" id="KW-1185">Reference proteome</keyword>
<dbReference type="PANTHER" id="PTHR46825">
    <property type="entry name" value="D-ALANYL-D-ALANINE-CARBOXYPEPTIDASE/ENDOPEPTIDASE AMPH"/>
    <property type="match status" value="1"/>
</dbReference>
<accession>A0A7W2EDE5</accession>
<dbReference type="Pfam" id="PF00144">
    <property type="entry name" value="Beta-lactamase"/>
    <property type="match status" value="1"/>
</dbReference>
<feature type="domain" description="Beta-lactamase-related" evidence="2">
    <location>
        <begin position="47"/>
        <end position="356"/>
    </location>
</feature>
<dbReference type="EMBL" id="JACEZS010000001">
    <property type="protein sequence ID" value="MBA5603898.1"/>
    <property type="molecule type" value="Genomic_DNA"/>
</dbReference>
<evidence type="ECO:0000313" key="4">
    <source>
        <dbReference type="Proteomes" id="UP000566711"/>
    </source>
</evidence>
<dbReference type="InterPro" id="IPR001466">
    <property type="entry name" value="Beta-lactam-related"/>
</dbReference>
<evidence type="ECO:0000313" key="3">
    <source>
        <dbReference type="EMBL" id="MBA5603898.1"/>
    </source>
</evidence>
<evidence type="ECO:0000259" key="2">
    <source>
        <dbReference type="Pfam" id="PF00144"/>
    </source>
</evidence>
<protein>
    <submittedName>
        <fullName evidence="3">Beta-lactamase family protein</fullName>
    </submittedName>
</protein>
<gene>
    <name evidence="3" type="ORF">H3H36_00785</name>
</gene>
<comment type="caution">
    <text evidence="3">The sequence shown here is derived from an EMBL/GenBank/DDBJ whole genome shotgun (WGS) entry which is preliminary data.</text>
</comment>
<proteinExistence type="predicted"/>
<dbReference type="Gene3D" id="3.40.710.10">
    <property type="entry name" value="DD-peptidase/beta-lactamase superfamily"/>
    <property type="match status" value="1"/>
</dbReference>
<organism evidence="3 4">
    <name type="scientific">Rugamonas fusca</name>
    <dbReference type="NCBI Taxonomy" id="2758568"/>
    <lineage>
        <taxon>Bacteria</taxon>
        <taxon>Pseudomonadati</taxon>
        <taxon>Pseudomonadota</taxon>
        <taxon>Betaproteobacteria</taxon>
        <taxon>Burkholderiales</taxon>
        <taxon>Oxalobacteraceae</taxon>
        <taxon>Telluria group</taxon>
        <taxon>Rugamonas</taxon>
    </lineage>
</organism>
<dbReference type="RefSeq" id="WP_182213078.1">
    <property type="nucleotide sequence ID" value="NZ_JACEZS010000001.1"/>
</dbReference>
<sequence>MLMLAACGTAAAQEDHPQLQERIARIENGLREPVAVAGQAARTMRLADRMRQWRVPGVSIAVINHGAIEWARGYGVTDAGGSQPVTPDTPFQVGSVSKPVAAVLALQLSAAGKVKLDEDVNQRLLTWKVPATARPVTLRALLSHTAGMPEFDLPGYGVDVPMPTLLQVLHGQKPAINPPVTPSGGNDYAYSSLGYAAMQQALADASGQPFDMLASTMTLAPLGMRDSAFAPSLPAAVAARAAAGHDLEGTVLPGRWRRHIELAADGLWSTAPDLARFAIAIQRAAAGTLPTWLPQAQARAMLTTVRDDYGLGVELDHAGREPAFHHSGSNIGYKALLFAYARTGQGAVILANGDGGWPLVEEIMRSIAIEYGWEDFHPIERPAVPAKTALFDSYVGQYRVSNTTLRVFRDGDRLLVAGPPLGPQPLEAVPAGDHGFFFREKDATLRFDPNGGQPVQTLTFVDGRPRPGKRLP</sequence>
<dbReference type="PANTHER" id="PTHR46825:SF9">
    <property type="entry name" value="BETA-LACTAMASE-RELATED DOMAIN-CONTAINING PROTEIN"/>
    <property type="match status" value="1"/>
</dbReference>
<reference evidence="3 4" key="1">
    <citation type="submission" date="2020-07" db="EMBL/GenBank/DDBJ databases">
        <title>Novel species isolated from subtropical streams in China.</title>
        <authorList>
            <person name="Lu H."/>
        </authorList>
    </citation>
    <scope>NUCLEOTIDE SEQUENCE [LARGE SCALE GENOMIC DNA]</scope>
    <source>
        <strain evidence="3 4">FT3S</strain>
    </source>
</reference>
<dbReference type="InterPro" id="IPR050491">
    <property type="entry name" value="AmpC-like"/>
</dbReference>
<dbReference type="SUPFAM" id="SSF56601">
    <property type="entry name" value="beta-lactamase/transpeptidase-like"/>
    <property type="match status" value="1"/>
</dbReference>
<name>A0A7W2EDE5_9BURK</name>
<feature type="region of interest" description="Disordered" evidence="1">
    <location>
        <begin position="448"/>
        <end position="472"/>
    </location>
</feature>